<comment type="similarity">
    <text evidence="1">Belongs to the reverse transcriptase family. Telomerase subfamily.</text>
</comment>
<evidence type="ECO:0000313" key="3">
    <source>
        <dbReference type="Proteomes" id="UP001234989"/>
    </source>
</evidence>
<keyword evidence="1" id="KW-0158">Chromosome</keyword>
<keyword evidence="3" id="KW-1185">Reference proteome</keyword>
<evidence type="ECO:0000313" key="2">
    <source>
        <dbReference type="EMBL" id="WMV10846.1"/>
    </source>
</evidence>
<dbReference type="EC" id="2.7.7.49" evidence="1"/>
<proteinExistence type="inferred from homology"/>
<dbReference type="GO" id="GO:0046872">
    <property type="term" value="F:metal ion binding"/>
    <property type="evidence" value="ECO:0007669"/>
    <property type="project" value="UniProtKB-KW"/>
</dbReference>
<comment type="catalytic activity">
    <reaction evidence="1">
        <text>DNA(n) + a 2'-deoxyribonucleoside 5'-triphosphate = DNA(n+1) + diphosphate</text>
        <dbReference type="Rhea" id="RHEA:22508"/>
        <dbReference type="Rhea" id="RHEA-COMP:17339"/>
        <dbReference type="Rhea" id="RHEA-COMP:17340"/>
        <dbReference type="ChEBI" id="CHEBI:33019"/>
        <dbReference type="ChEBI" id="CHEBI:61560"/>
        <dbReference type="ChEBI" id="CHEBI:173112"/>
        <dbReference type="EC" id="2.7.7.49"/>
    </reaction>
</comment>
<keyword evidence="1" id="KW-0548">Nucleotidyltransferase</keyword>
<sequence length="104" mass="12076">MKKRRVPEILWRLFHNRARTLGATILSLIPLKSSTNCQCKGRRCLGCDGEYGAISFLLRENDPDDYRKLLNQCFIVVSDQAPPLHGYDPDCRWAHLEVFAFFVY</sequence>
<organism evidence="2 3">
    <name type="scientific">Solanum verrucosum</name>
    <dbReference type="NCBI Taxonomy" id="315347"/>
    <lineage>
        <taxon>Eukaryota</taxon>
        <taxon>Viridiplantae</taxon>
        <taxon>Streptophyta</taxon>
        <taxon>Embryophyta</taxon>
        <taxon>Tracheophyta</taxon>
        <taxon>Spermatophyta</taxon>
        <taxon>Magnoliopsida</taxon>
        <taxon>eudicotyledons</taxon>
        <taxon>Gunneridae</taxon>
        <taxon>Pentapetalae</taxon>
        <taxon>asterids</taxon>
        <taxon>lamiids</taxon>
        <taxon>Solanales</taxon>
        <taxon>Solanaceae</taxon>
        <taxon>Solanoideae</taxon>
        <taxon>Solaneae</taxon>
        <taxon>Solanum</taxon>
    </lineage>
</organism>
<keyword evidence="1" id="KW-0460">Magnesium</keyword>
<keyword evidence="1" id="KW-0539">Nucleus</keyword>
<dbReference type="GO" id="GO:0070034">
    <property type="term" value="F:telomerase RNA binding"/>
    <property type="evidence" value="ECO:0007669"/>
    <property type="project" value="TreeGrafter"/>
</dbReference>
<comment type="subcellular location">
    <subcellularLocation>
        <location evidence="1">Nucleus</location>
    </subcellularLocation>
    <subcellularLocation>
        <location evidence="1">Chromosome</location>
        <location evidence="1">Telomere</location>
    </subcellularLocation>
</comment>
<keyword evidence="1" id="KW-0695">RNA-directed DNA polymerase</keyword>
<dbReference type="PANTHER" id="PTHR12066:SF0">
    <property type="entry name" value="TELOMERASE REVERSE TRANSCRIPTASE"/>
    <property type="match status" value="1"/>
</dbReference>
<dbReference type="GO" id="GO:0007004">
    <property type="term" value="P:telomere maintenance via telomerase"/>
    <property type="evidence" value="ECO:0007669"/>
    <property type="project" value="TreeGrafter"/>
</dbReference>
<accession>A0AAF0PU98</accession>
<dbReference type="GO" id="GO:0000781">
    <property type="term" value="C:chromosome, telomeric region"/>
    <property type="evidence" value="ECO:0007669"/>
    <property type="project" value="UniProtKB-SubCell"/>
</dbReference>
<dbReference type="GO" id="GO:0000333">
    <property type="term" value="C:telomerase catalytic core complex"/>
    <property type="evidence" value="ECO:0007669"/>
    <property type="project" value="TreeGrafter"/>
</dbReference>
<dbReference type="GO" id="GO:0003720">
    <property type="term" value="F:telomerase activity"/>
    <property type="evidence" value="ECO:0007669"/>
    <property type="project" value="InterPro"/>
</dbReference>
<evidence type="ECO:0000256" key="1">
    <source>
        <dbReference type="RuleBase" id="RU365061"/>
    </source>
</evidence>
<reference evidence="2" key="1">
    <citation type="submission" date="2023-08" db="EMBL/GenBank/DDBJ databases">
        <title>A de novo genome assembly of Solanum verrucosum Schlechtendal, a Mexican diploid species geographically isolated from the other diploid A-genome species in potato relatives.</title>
        <authorList>
            <person name="Hosaka K."/>
        </authorList>
    </citation>
    <scope>NUCLEOTIDE SEQUENCE</scope>
    <source>
        <tissue evidence="2">Young leaves</tissue>
    </source>
</reference>
<protein>
    <recommendedName>
        <fullName evidence="1">Telomerase reverse transcriptase</fullName>
        <ecNumber evidence="1">2.7.7.49</ecNumber>
    </recommendedName>
    <alternativeName>
        <fullName evidence="1">Telomerase catalytic subunit</fullName>
    </alternativeName>
</protein>
<dbReference type="InterPro" id="IPR003545">
    <property type="entry name" value="Telomerase_RT"/>
</dbReference>
<keyword evidence="1" id="KW-0779">Telomere</keyword>
<comment type="function">
    <text evidence="1">Telomerase is a ribonucleoprotein enzyme essential for the replication of chromosome termini in most eukaryotes. It elongates telomeres. It is a reverse transcriptase that adds simple sequence repeats to chromosome ends by copying a template sequence within the RNA component of the enzyme.</text>
</comment>
<dbReference type="PANTHER" id="PTHR12066">
    <property type="entry name" value="TELOMERASE REVERSE TRANSCRIPTASE"/>
    <property type="match status" value="1"/>
</dbReference>
<name>A0AAF0PU98_SOLVR</name>
<dbReference type="GO" id="GO:0042162">
    <property type="term" value="F:telomeric DNA binding"/>
    <property type="evidence" value="ECO:0007669"/>
    <property type="project" value="TreeGrafter"/>
</dbReference>
<keyword evidence="1" id="KW-0479">Metal-binding</keyword>
<dbReference type="AlphaFoldDB" id="A0AAF0PU98"/>
<dbReference type="EMBL" id="CP133612">
    <property type="protein sequence ID" value="WMV10846.1"/>
    <property type="molecule type" value="Genomic_DNA"/>
</dbReference>
<keyword evidence="1" id="KW-0808">Transferase</keyword>
<dbReference type="Proteomes" id="UP001234989">
    <property type="component" value="Chromosome 1"/>
</dbReference>
<gene>
    <name evidence="2" type="ORF">MTR67_004231</name>
</gene>